<keyword evidence="1" id="KW-1133">Transmembrane helix</keyword>
<name>A0A5C5X9M9_9PLAN</name>
<protein>
    <submittedName>
        <fullName evidence="2">Uncharacterized protein</fullName>
    </submittedName>
</protein>
<keyword evidence="1" id="KW-0812">Transmembrane</keyword>
<organism evidence="2 3">
    <name type="scientific">Rubinisphaera italica</name>
    <dbReference type="NCBI Taxonomy" id="2527969"/>
    <lineage>
        <taxon>Bacteria</taxon>
        <taxon>Pseudomonadati</taxon>
        <taxon>Planctomycetota</taxon>
        <taxon>Planctomycetia</taxon>
        <taxon>Planctomycetales</taxon>
        <taxon>Planctomycetaceae</taxon>
        <taxon>Rubinisphaera</taxon>
    </lineage>
</organism>
<dbReference type="Proteomes" id="UP000316095">
    <property type="component" value="Unassembled WGS sequence"/>
</dbReference>
<evidence type="ECO:0000313" key="2">
    <source>
        <dbReference type="EMBL" id="TWT59409.1"/>
    </source>
</evidence>
<accession>A0A5C5X9M9</accession>
<evidence type="ECO:0000256" key="1">
    <source>
        <dbReference type="SAM" id="Phobius"/>
    </source>
</evidence>
<keyword evidence="1" id="KW-0472">Membrane</keyword>
<comment type="caution">
    <text evidence="2">The sequence shown here is derived from an EMBL/GenBank/DDBJ whole genome shotgun (WGS) entry which is preliminary data.</text>
</comment>
<dbReference type="OrthoDB" id="268298at2"/>
<dbReference type="RefSeq" id="WP_146501556.1">
    <property type="nucleotide sequence ID" value="NZ_SJPG01000001.1"/>
</dbReference>
<dbReference type="EMBL" id="SJPG01000001">
    <property type="protein sequence ID" value="TWT59409.1"/>
    <property type="molecule type" value="Genomic_DNA"/>
</dbReference>
<dbReference type="AlphaFoldDB" id="A0A5C5X9M9"/>
<reference evidence="2 3" key="1">
    <citation type="submission" date="2019-02" db="EMBL/GenBank/DDBJ databases">
        <title>Deep-cultivation of Planctomycetes and their phenomic and genomic characterization uncovers novel biology.</title>
        <authorList>
            <person name="Wiegand S."/>
            <person name="Jogler M."/>
            <person name="Boedeker C."/>
            <person name="Pinto D."/>
            <person name="Vollmers J."/>
            <person name="Rivas-Marin E."/>
            <person name="Kohn T."/>
            <person name="Peeters S.H."/>
            <person name="Heuer A."/>
            <person name="Rast P."/>
            <person name="Oberbeckmann S."/>
            <person name="Bunk B."/>
            <person name="Jeske O."/>
            <person name="Meyerdierks A."/>
            <person name="Storesund J.E."/>
            <person name="Kallscheuer N."/>
            <person name="Luecker S."/>
            <person name="Lage O.M."/>
            <person name="Pohl T."/>
            <person name="Merkel B.J."/>
            <person name="Hornburger P."/>
            <person name="Mueller R.-W."/>
            <person name="Bruemmer F."/>
            <person name="Labrenz M."/>
            <person name="Spormann A.M."/>
            <person name="Op Den Camp H."/>
            <person name="Overmann J."/>
            <person name="Amann R."/>
            <person name="Jetten M.S.M."/>
            <person name="Mascher T."/>
            <person name="Medema M.H."/>
            <person name="Devos D.P."/>
            <person name="Kaster A.-K."/>
            <person name="Ovreas L."/>
            <person name="Rohde M."/>
            <person name="Galperin M.Y."/>
            <person name="Jogler C."/>
        </authorList>
    </citation>
    <scope>NUCLEOTIDE SEQUENCE [LARGE SCALE GENOMIC DNA]</scope>
    <source>
        <strain evidence="2 3">Pan54</strain>
    </source>
</reference>
<gene>
    <name evidence="2" type="ORF">Pan54_01150</name>
</gene>
<keyword evidence="3" id="KW-1185">Reference proteome</keyword>
<evidence type="ECO:0000313" key="3">
    <source>
        <dbReference type="Proteomes" id="UP000316095"/>
    </source>
</evidence>
<feature type="transmembrane region" description="Helical" evidence="1">
    <location>
        <begin position="23"/>
        <end position="43"/>
    </location>
</feature>
<proteinExistence type="predicted"/>
<sequence>MTEIPQHPKALEDQPVYPTRGRWLIAVMFLFAISVSVGLWTYWELHTRPFRSLTDALGEKFPDSNPRVEGGKHGLHRDIDSILRIVIRIEYNPEREPERYENDVLTILQMAANHVELQAYDRCDIHLFRQTPEEEPVVTSRTISREDFPQPQI</sequence>